<feature type="compositionally biased region" description="Polar residues" evidence="1">
    <location>
        <begin position="308"/>
        <end position="343"/>
    </location>
</feature>
<evidence type="ECO:0000313" key="3">
    <source>
        <dbReference type="Proteomes" id="UP000807504"/>
    </source>
</evidence>
<feature type="compositionally biased region" description="Basic and acidic residues" evidence="1">
    <location>
        <begin position="496"/>
        <end position="509"/>
    </location>
</feature>
<feature type="compositionally biased region" description="Pro residues" evidence="1">
    <location>
        <begin position="462"/>
        <end position="477"/>
    </location>
</feature>
<name>A0A8T0FN54_ARGBR</name>
<comment type="caution">
    <text evidence="2">The sequence shown here is derived from an EMBL/GenBank/DDBJ whole genome shotgun (WGS) entry which is preliminary data.</text>
</comment>
<feature type="compositionally biased region" description="Polar residues" evidence="1">
    <location>
        <begin position="578"/>
        <end position="597"/>
    </location>
</feature>
<feature type="compositionally biased region" description="Pro residues" evidence="1">
    <location>
        <begin position="425"/>
        <end position="438"/>
    </location>
</feature>
<reference evidence="2" key="2">
    <citation type="submission" date="2020-06" db="EMBL/GenBank/DDBJ databases">
        <authorList>
            <person name="Sheffer M."/>
        </authorList>
    </citation>
    <scope>NUCLEOTIDE SEQUENCE</scope>
</reference>
<reference evidence="2" key="1">
    <citation type="journal article" date="2020" name="bioRxiv">
        <title>Chromosome-level reference genome of the European wasp spider Argiope bruennichi: a resource for studies on range expansion and evolutionary adaptation.</title>
        <authorList>
            <person name="Sheffer M.M."/>
            <person name="Hoppe A."/>
            <person name="Krehenwinkel H."/>
            <person name="Uhl G."/>
            <person name="Kuss A.W."/>
            <person name="Jensen L."/>
            <person name="Jensen C."/>
            <person name="Gillespie R.G."/>
            <person name="Hoff K.J."/>
            <person name="Prost S."/>
        </authorList>
    </citation>
    <scope>NUCLEOTIDE SEQUENCE</scope>
</reference>
<feature type="compositionally biased region" description="Polar residues" evidence="1">
    <location>
        <begin position="201"/>
        <end position="286"/>
    </location>
</feature>
<feature type="compositionally biased region" description="Pro residues" evidence="1">
    <location>
        <begin position="729"/>
        <end position="740"/>
    </location>
</feature>
<evidence type="ECO:0000256" key="1">
    <source>
        <dbReference type="SAM" id="MobiDB-lite"/>
    </source>
</evidence>
<feature type="compositionally biased region" description="Low complexity" evidence="1">
    <location>
        <begin position="409"/>
        <end position="424"/>
    </location>
</feature>
<keyword evidence="3" id="KW-1185">Reference proteome</keyword>
<feature type="region of interest" description="Disordered" evidence="1">
    <location>
        <begin position="694"/>
        <end position="762"/>
    </location>
</feature>
<dbReference type="AlphaFoldDB" id="A0A8T0FN54"/>
<feature type="region of interest" description="Disordered" evidence="1">
    <location>
        <begin position="31"/>
        <end position="66"/>
    </location>
</feature>
<sequence length="783" mass="86342">MKPFFRHYLGPRTNNDQNDVIQGSVQVDPSGGYVHTFGAPRKQSAPQTPSTAPIQNYQNSPYQDSVTVTSTPRYTQQIIIPTNDVSSQFKSPARQTSYQSNSSQFSPVQQSPQRSGQASPSFYQPQNNGFDNRVDSNSSTMIIHPARKVSSNYQPVRQDSSPYQTNRQDSMPYQVNRQDSMPYQVNRQESTPYQAERRSPSPYQQSSWSNPPARQESASYQPSRQDSWNQSAQQNSISPSRQTSNTYPPSRQDSWSNQPVHQNSSNSVFNRQESFSNKPNEANSSHFPPVRQDSWSQNLPQPTGLFGGQNTSPTTNQQAVRYEPVNSNSTPGFQRQPSTNYQSLPKPYSPASSNSSVNQQQPQFNNGNSPYTYGVPGPFVRQQSQQSSGNQPWSPAPVESFPTPPPFSPSVESSGAPWPSSSELPTPPPPPPPPPPPSQSQQTYPTPPQSQQAPPTLQSQQMPPPPPTSAPPPPPTAPTSTPTHAVFCRCQSRSAGLEKKQIKATKEAKAAAGIPSQTPGTPSSGGPELPAALAGSMKKDKKPFTYLPGGLDLSEIRSPKMQKRIIANQQHAPPPPSCTGQQVLLQPRTNGANQLPNQFDRLNLGEQQNSDRMATAVEPQRRTSTDGQDTRYPGQSRSFRILQMMTGGDDETDNRYQNEGPQEQQNEEGPVDIRYKGGYIPGRSFKMLQEMTSMNEDGTPMGPPVPSVLQEKRQQRKPPPHLHLNINNQPPPPKQFPQPQVPASQQQTEEVPKMYTGGRIPSKSFRILEAMTGANDGEHGTDM</sequence>
<feature type="compositionally biased region" description="Polar residues" evidence="1">
    <location>
        <begin position="381"/>
        <end position="393"/>
    </location>
</feature>
<dbReference type="EMBL" id="JABXBU010000003">
    <property type="protein sequence ID" value="KAF8791795.1"/>
    <property type="molecule type" value="Genomic_DNA"/>
</dbReference>
<feature type="compositionally biased region" description="Low complexity" evidence="1">
    <location>
        <begin position="439"/>
        <end position="461"/>
    </location>
</feature>
<feature type="compositionally biased region" description="Polar residues" evidence="1">
    <location>
        <begin position="82"/>
        <end position="98"/>
    </location>
</feature>
<feature type="compositionally biased region" description="Polar residues" evidence="1">
    <location>
        <begin position="44"/>
        <end position="66"/>
    </location>
</feature>
<dbReference type="Proteomes" id="UP000807504">
    <property type="component" value="Unassembled WGS sequence"/>
</dbReference>
<gene>
    <name evidence="2" type="ORF">HNY73_003475</name>
</gene>
<accession>A0A8T0FN54</accession>
<evidence type="ECO:0000313" key="2">
    <source>
        <dbReference type="EMBL" id="KAF8791795.1"/>
    </source>
</evidence>
<proteinExistence type="predicted"/>
<protein>
    <submittedName>
        <fullName evidence="2">Uncharacterized protein</fullName>
    </submittedName>
</protein>
<feature type="compositionally biased region" description="Polar residues" evidence="1">
    <location>
        <begin position="116"/>
        <end position="141"/>
    </location>
</feature>
<feature type="region of interest" description="Disordered" evidence="1">
    <location>
        <begin position="82"/>
        <end position="542"/>
    </location>
</feature>
<organism evidence="2 3">
    <name type="scientific">Argiope bruennichi</name>
    <name type="common">Wasp spider</name>
    <name type="synonym">Aranea bruennichi</name>
    <dbReference type="NCBI Taxonomy" id="94029"/>
    <lineage>
        <taxon>Eukaryota</taxon>
        <taxon>Metazoa</taxon>
        <taxon>Ecdysozoa</taxon>
        <taxon>Arthropoda</taxon>
        <taxon>Chelicerata</taxon>
        <taxon>Arachnida</taxon>
        <taxon>Araneae</taxon>
        <taxon>Araneomorphae</taxon>
        <taxon>Entelegynae</taxon>
        <taxon>Araneoidea</taxon>
        <taxon>Araneidae</taxon>
        <taxon>Argiope</taxon>
    </lineage>
</organism>
<feature type="compositionally biased region" description="Polar residues" evidence="1">
    <location>
        <begin position="149"/>
        <end position="193"/>
    </location>
</feature>
<feature type="compositionally biased region" description="Low complexity" evidence="1">
    <location>
        <begin position="345"/>
        <end position="366"/>
    </location>
</feature>
<feature type="compositionally biased region" description="Low complexity" evidence="1">
    <location>
        <begin position="99"/>
        <end position="115"/>
    </location>
</feature>
<feature type="region of interest" description="Disordered" evidence="1">
    <location>
        <begin position="567"/>
        <end position="676"/>
    </location>
</feature>
<feature type="compositionally biased region" description="Polar residues" evidence="1">
    <location>
        <begin position="515"/>
        <end position="524"/>
    </location>
</feature>